<evidence type="ECO:0000256" key="1">
    <source>
        <dbReference type="SAM" id="Coils"/>
    </source>
</evidence>
<dbReference type="Gene3D" id="3.50.50.60">
    <property type="entry name" value="FAD/NAD(P)-binding domain"/>
    <property type="match status" value="1"/>
</dbReference>
<proteinExistence type="predicted"/>
<feature type="domain" description="MACPF" evidence="4">
    <location>
        <begin position="248"/>
        <end position="403"/>
    </location>
</feature>
<comment type="caution">
    <text evidence="5">The sequence shown here is derived from an EMBL/GenBank/DDBJ whole genome shotgun (WGS) entry which is preliminary data.</text>
</comment>
<evidence type="ECO:0000313" key="6">
    <source>
        <dbReference type="Proteomes" id="UP000605986"/>
    </source>
</evidence>
<dbReference type="EMBL" id="JAADJG010000584">
    <property type="protein sequence ID" value="KAF4442961.1"/>
    <property type="molecule type" value="Genomic_DNA"/>
</dbReference>
<dbReference type="PANTHER" id="PTHR13847">
    <property type="entry name" value="SARCOSINE DEHYDROGENASE-RELATED"/>
    <property type="match status" value="1"/>
</dbReference>
<dbReference type="SUPFAM" id="SSF51905">
    <property type="entry name" value="FAD/NAD(P)-binding domain"/>
    <property type="match status" value="1"/>
</dbReference>
<dbReference type="Pfam" id="PF01823">
    <property type="entry name" value="MACPF"/>
    <property type="match status" value="1"/>
</dbReference>
<evidence type="ECO:0000259" key="3">
    <source>
        <dbReference type="Pfam" id="PF01266"/>
    </source>
</evidence>
<protein>
    <submittedName>
        <fullName evidence="5">Putative oxidoreductase ordL</fullName>
    </submittedName>
</protein>
<sequence>MDEKSKDTKLSEPEPTPVAQPPLDGSKGAVQGSSPILDVLSTAAINAKKSVTKTPEAQPKTAADAASKDSSDEKKETLTDAEKKKAAAEKAREAAEKSRTKAETLAKDKEIDKPKDLASKLGSGYKHAGQLTSEEWDKVLENCGAMYGWCIDRNKNRIIRAPRPAFELRSSNILGGNTSLDASKFRPSFSVNDNSRVDISVSAHEFEESMADSNFSAQSTEGSMTGGFAGFGASVSTGYSTSESSSKSSSVNKYKKTMIAKYLCPRADIFLQEATLVATPELKAAIEKVRKTKNIKDLRQLQSDFGYLFCRKITVGGRLQTKKIMEEVTTKSEQEQKQSMKWSVGVAVTTPWTNTTTKHTNESGSAKSSSITNKTENEQHFFEATGGDTLLATNPVEWATTVGPHTNWRVIERDSLALMVDAISSMEGLQDVRHIFAGAVPVLSKYIEFSDFSDKKIRLRLTAPNNGLSLSYLKDSALNDTWAPPQYYLGHRPMWYTTPRAMAIGKDFWGTPQILRKEIDPLFSPNSYRAPAIYGYASNKVGNADFGTEYNEHFASTVWSIVAPYDEALCHESRVILRSESLYTESVSTQDVTASVPSAPTSSLMVFRNQQGVFLPGMSDDDGIQIWRVLKKGAAPGDKINIKEGDDIRLAWRFSDQTSGYRDFTEDIFGRRRASAPPGMQDTTLYLKLPWPRFEPITSQSDTLPNAMIMSNLSQDSDQPVQVAGVNTVYAKKALRQDSQTFALQDCTFRLDLVSKQGQGDVDDYLLQGIIQDVKYDGTAVNRAEAIRRQQENAALTNRRRQLQQQATANIVLGLRQASLGPIAQGGSRGVVSTVAVTFTPPNTEQSELNNDISIMSQSDLIQDAVKLITIPPGLPSANPTVPTWQTPPHPTVSNAQSNVLSPETDVVIIGSGITGIGAAHCFLNHPKGAGLKVTMLEARTAVSGATGRNGGHLVSDSDSLFPALVKTIGAERAIETVRFSEANIRRLKELIAQLDSADREAVEFREVVSATSFTDQSSFDAAVEDVRQLLKAIPDSEITFKIFRKEETAKIFNFTNAIGAVAQTGVAALWPYRLLTAVLASLMKDFPDRFALETNTPVQSISLSKDLSEKYPYEISTPRGSVRAKHVIHCTNGYSSHLVPGLVGSLYPLRGTMSTQKLGPNFPCAGQKVSWSQVSTGSYDGKTGHAHLGLYYAQQNAKTGVMFLGGESQKLSGLLTSDDSNVADDAYGTLTSAAPKIWKDAAPVKALNVWSGIMGFTADGMPIVGNLPQGLAGRNGSGEWIAAGFNGHGMDKCWLSGEAIARMVLGEENVSGFPKAYLLSNDRIKAWSPKGAVETLMDHIMVGSPAPTSHL</sequence>
<organism evidence="5 6">
    <name type="scientific">Fusarium austroafricanum</name>
    <dbReference type="NCBI Taxonomy" id="2364996"/>
    <lineage>
        <taxon>Eukaryota</taxon>
        <taxon>Fungi</taxon>
        <taxon>Dikarya</taxon>
        <taxon>Ascomycota</taxon>
        <taxon>Pezizomycotina</taxon>
        <taxon>Sordariomycetes</taxon>
        <taxon>Hypocreomycetidae</taxon>
        <taxon>Hypocreales</taxon>
        <taxon>Nectriaceae</taxon>
        <taxon>Fusarium</taxon>
        <taxon>Fusarium concolor species complex</taxon>
    </lineage>
</organism>
<feature type="region of interest" description="Disordered" evidence="2">
    <location>
        <begin position="353"/>
        <end position="372"/>
    </location>
</feature>
<feature type="compositionally biased region" description="Basic and acidic residues" evidence="2">
    <location>
        <begin position="66"/>
        <end position="109"/>
    </location>
</feature>
<dbReference type="PANTHER" id="PTHR13847:SF213">
    <property type="entry name" value="DEPENDENT OXIDOREDUCTASE, PUTATIVE-RELATED"/>
    <property type="match status" value="1"/>
</dbReference>
<evidence type="ECO:0000256" key="2">
    <source>
        <dbReference type="SAM" id="MobiDB-lite"/>
    </source>
</evidence>
<name>A0A8H4K3M9_9HYPO</name>
<dbReference type="InterPro" id="IPR020864">
    <property type="entry name" value="MACPF"/>
</dbReference>
<evidence type="ECO:0000259" key="4">
    <source>
        <dbReference type="Pfam" id="PF01823"/>
    </source>
</evidence>
<keyword evidence="1" id="KW-0175">Coiled coil</keyword>
<feature type="compositionally biased region" description="Basic and acidic residues" evidence="2">
    <location>
        <begin position="1"/>
        <end position="12"/>
    </location>
</feature>
<feature type="region of interest" description="Disordered" evidence="2">
    <location>
        <begin position="1"/>
        <end position="34"/>
    </location>
</feature>
<dbReference type="InterPro" id="IPR036188">
    <property type="entry name" value="FAD/NAD-bd_sf"/>
</dbReference>
<dbReference type="Proteomes" id="UP000605986">
    <property type="component" value="Unassembled WGS sequence"/>
</dbReference>
<accession>A0A8H4K3M9</accession>
<dbReference type="InterPro" id="IPR006076">
    <property type="entry name" value="FAD-dep_OxRdtase"/>
</dbReference>
<dbReference type="Pfam" id="PF01266">
    <property type="entry name" value="DAO"/>
    <property type="match status" value="1"/>
</dbReference>
<dbReference type="Gene3D" id="3.30.9.10">
    <property type="entry name" value="D-Amino Acid Oxidase, subunit A, domain 2"/>
    <property type="match status" value="1"/>
</dbReference>
<dbReference type="OrthoDB" id="2562973at2759"/>
<feature type="compositionally biased region" description="Polar residues" evidence="2">
    <location>
        <begin position="362"/>
        <end position="372"/>
    </location>
</feature>
<evidence type="ECO:0000313" key="5">
    <source>
        <dbReference type="EMBL" id="KAF4442961.1"/>
    </source>
</evidence>
<reference evidence="5" key="1">
    <citation type="submission" date="2020-01" db="EMBL/GenBank/DDBJ databases">
        <title>Identification and distribution of gene clusters putatively required for synthesis of sphingolipid metabolism inhibitors in phylogenetically diverse species of the filamentous fungus Fusarium.</title>
        <authorList>
            <person name="Kim H.-S."/>
            <person name="Busman M."/>
            <person name="Brown D.W."/>
            <person name="Divon H."/>
            <person name="Uhlig S."/>
            <person name="Proctor R.H."/>
        </authorList>
    </citation>
    <scope>NUCLEOTIDE SEQUENCE</scope>
    <source>
        <strain evidence="5">NRRL 53441</strain>
    </source>
</reference>
<gene>
    <name evidence="5" type="ORF">F53441_11605</name>
</gene>
<feature type="coiled-coil region" evidence="1">
    <location>
        <begin position="971"/>
        <end position="1008"/>
    </location>
</feature>
<keyword evidence="6" id="KW-1185">Reference proteome</keyword>
<feature type="domain" description="FAD dependent oxidoreductase" evidence="3">
    <location>
        <begin position="906"/>
        <end position="1304"/>
    </location>
</feature>
<feature type="region of interest" description="Disordered" evidence="2">
    <location>
        <begin position="49"/>
        <end position="109"/>
    </location>
</feature>
<dbReference type="GO" id="GO:0005737">
    <property type="term" value="C:cytoplasm"/>
    <property type="evidence" value="ECO:0007669"/>
    <property type="project" value="TreeGrafter"/>
</dbReference>